<feature type="coiled-coil region" evidence="10">
    <location>
        <begin position="320"/>
        <end position="347"/>
    </location>
</feature>
<dbReference type="GO" id="GO:0005737">
    <property type="term" value="C:cytoplasm"/>
    <property type="evidence" value="ECO:0007669"/>
    <property type="project" value="TreeGrafter"/>
</dbReference>
<dbReference type="OrthoDB" id="10254713at2759"/>
<accession>A0A9N9RJ11</accession>
<dbReference type="GO" id="GO:0031514">
    <property type="term" value="C:motile cilium"/>
    <property type="evidence" value="ECO:0007669"/>
    <property type="project" value="TreeGrafter"/>
</dbReference>
<sequence length="347" mass="41134">MELSKLQVKLSPEFFKILDELIIKIKIISSLPLDPNECDEEDPNLDCPVIHPTMFKPCKDKTVQAFLGKQMIKEKCDEVCEVLENLRRELNETGTFKTLIDYVDDFCKQYLKDLAIFEEYDENVKALNKVKKDMIQFKKATVQRKRELDNEVYKTTLSYYKTQQDALVDIKLTSNWIDARVRQKELMESIKLEKINKSAENFEFMAIKEQSCGNAIESFYEYKIKELYDEASRISALYDKKMEELELRFQIAKNERRESEVMADNEKKLFESRQKQIDDYLAHKAKVAADKKLRELQEVKSITIQAWWRGVMVRCYLGSFKKFKKRARKIRQEMRAAKSQKSKNKKK</sequence>
<dbReference type="Pfam" id="PF00612">
    <property type="entry name" value="IQ"/>
    <property type="match status" value="1"/>
</dbReference>
<comment type="subcellular location">
    <subcellularLocation>
        <location evidence="1">Cytoplasm</location>
        <location evidence="1">Cytoskeleton</location>
        <location evidence="1">Flagellum axoneme</location>
    </subcellularLocation>
</comment>
<dbReference type="PROSITE" id="PS50096">
    <property type="entry name" value="IQ"/>
    <property type="match status" value="1"/>
</dbReference>
<feature type="coiled-coil region" evidence="10">
    <location>
        <begin position="235"/>
        <end position="262"/>
    </location>
</feature>
<keyword evidence="8" id="KW-0966">Cell projection</keyword>
<evidence type="ECO:0000313" key="11">
    <source>
        <dbReference type="EMBL" id="CAG9797796.1"/>
    </source>
</evidence>
<dbReference type="EMBL" id="OU895877">
    <property type="protein sequence ID" value="CAG9797796.1"/>
    <property type="molecule type" value="Genomic_DNA"/>
</dbReference>
<evidence type="ECO:0000256" key="10">
    <source>
        <dbReference type="SAM" id="Coils"/>
    </source>
</evidence>
<dbReference type="AlphaFoldDB" id="A0A9N9RJ11"/>
<dbReference type="PANTHER" id="PTHR14871:SF1">
    <property type="entry name" value="DYNEIN REGULATORY COMPLEX PROTEIN 9"/>
    <property type="match status" value="1"/>
</dbReference>
<evidence type="ECO:0000256" key="5">
    <source>
        <dbReference type="ARBA" id="ARBA00022846"/>
    </source>
</evidence>
<evidence type="ECO:0000256" key="8">
    <source>
        <dbReference type="ARBA" id="ARBA00023273"/>
    </source>
</evidence>
<evidence type="ECO:0000256" key="6">
    <source>
        <dbReference type="ARBA" id="ARBA00023069"/>
    </source>
</evidence>
<evidence type="ECO:0000256" key="7">
    <source>
        <dbReference type="ARBA" id="ARBA00023212"/>
    </source>
</evidence>
<organism evidence="11 12">
    <name type="scientific">Chironomus riparius</name>
    <dbReference type="NCBI Taxonomy" id="315576"/>
    <lineage>
        <taxon>Eukaryota</taxon>
        <taxon>Metazoa</taxon>
        <taxon>Ecdysozoa</taxon>
        <taxon>Arthropoda</taxon>
        <taxon>Hexapoda</taxon>
        <taxon>Insecta</taxon>
        <taxon>Pterygota</taxon>
        <taxon>Neoptera</taxon>
        <taxon>Endopterygota</taxon>
        <taxon>Diptera</taxon>
        <taxon>Nematocera</taxon>
        <taxon>Chironomoidea</taxon>
        <taxon>Chironomidae</taxon>
        <taxon>Chironominae</taxon>
        <taxon>Chironomus</taxon>
    </lineage>
</organism>
<name>A0A9N9RJ11_9DIPT</name>
<reference evidence="11" key="2">
    <citation type="submission" date="2022-10" db="EMBL/GenBank/DDBJ databases">
        <authorList>
            <consortium name="ENA_rothamsted_submissions"/>
            <consortium name="culmorum"/>
            <person name="King R."/>
        </authorList>
    </citation>
    <scope>NUCLEOTIDE SEQUENCE</scope>
</reference>
<protein>
    <recommendedName>
        <fullName evidence="3">Dynein regulatory complex protein 9</fullName>
    </recommendedName>
    <alternativeName>
        <fullName evidence="9">IQ domain-containing protein G</fullName>
    </alternativeName>
</protein>
<keyword evidence="6" id="KW-0969">Cilium</keyword>
<evidence type="ECO:0000313" key="12">
    <source>
        <dbReference type="Proteomes" id="UP001153620"/>
    </source>
</evidence>
<dbReference type="InterPro" id="IPR042618">
    <property type="entry name" value="IQCG"/>
</dbReference>
<keyword evidence="7" id="KW-0206">Cytoskeleton</keyword>
<keyword evidence="5" id="KW-0282">Flagellum</keyword>
<keyword evidence="4" id="KW-0963">Cytoplasm</keyword>
<evidence type="ECO:0000256" key="9">
    <source>
        <dbReference type="ARBA" id="ARBA00032183"/>
    </source>
</evidence>
<dbReference type="PANTHER" id="PTHR14871">
    <property type="entry name" value="DYNEIN REGULATORY COMPLEX PROTEIN 9"/>
    <property type="match status" value="1"/>
</dbReference>
<evidence type="ECO:0000256" key="3">
    <source>
        <dbReference type="ARBA" id="ARBA00013738"/>
    </source>
</evidence>
<proteinExistence type="inferred from homology"/>
<evidence type="ECO:0000256" key="4">
    <source>
        <dbReference type="ARBA" id="ARBA00022490"/>
    </source>
</evidence>
<keyword evidence="10" id="KW-0175">Coiled coil</keyword>
<comment type="similarity">
    <text evidence="2">Belongs to the DRC9 family.</text>
</comment>
<keyword evidence="12" id="KW-1185">Reference proteome</keyword>
<dbReference type="GO" id="GO:0044782">
    <property type="term" value="P:cilium organization"/>
    <property type="evidence" value="ECO:0007669"/>
    <property type="project" value="TreeGrafter"/>
</dbReference>
<dbReference type="InterPro" id="IPR000048">
    <property type="entry name" value="IQ_motif_EF-hand-BS"/>
</dbReference>
<reference evidence="11" key="1">
    <citation type="submission" date="2022-01" db="EMBL/GenBank/DDBJ databases">
        <authorList>
            <person name="King R."/>
        </authorList>
    </citation>
    <scope>NUCLEOTIDE SEQUENCE</scope>
</reference>
<gene>
    <name evidence="11" type="ORF">CHIRRI_LOCUS784</name>
</gene>
<evidence type="ECO:0000256" key="1">
    <source>
        <dbReference type="ARBA" id="ARBA00004611"/>
    </source>
</evidence>
<evidence type="ECO:0000256" key="2">
    <source>
        <dbReference type="ARBA" id="ARBA00008222"/>
    </source>
</evidence>
<dbReference type="Proteomes" id="UP001153620">
    <property type="component" value="Chromosome 1"/>
</dbReference>